<organism evidence="2 3">
    <name type="scientific">Klebsiella phage vB_KpnP_MUC100</name>
    <dbReference type="NCBI Taxonomy" id="3065244"/>
    <lineage>
        <taxon>Viruses</taxon>
        <taxon>Duplodnaviria</taxon>
        <taxon>Heunggongvirae</taxon>
        <taxon>Uroviricota</taxon>
        <taxon>Caudoviricetes</taxon>
        <taxon>Autographivirales</taxon>
        <taxon>Autotranscriptaviridae</taxon>
        <taxon>Studiervirinae</taxon>
        <taxon>Przondovirus</taxon>
        <taxon>Przondovirus MUC100</taxon>
    </lineage>
</organism>
<evidence type="ECO:0000313" key="3">
    <source>
        <dbReference type="Proteomes" id="UP001305500"/>
    </source>
</evidence>
<proteinExistence type="predicted"/>
<keyword evidence="3" id="KW-1185">Reference proteome</keyword>
<sequence length="75" mass="8500">MTRQEAKVITFALRYSGSVEDTINFERNRERQQTEGYIPKGRKLNKTKRGGGVKGSFRNAKGDSVVNQEKYFVGA</sequence>
<dbReference type="Pfam" id="PF08200">
    <property type="entry name" value="Phage_T7_1_1"/>
    <property type="match status" value="1"/>
</dbReference>
<dbReference type="Proteomes" id="UP001305500">
    <property type="component" value="Segment"/>
</dbReference>
<protein>
    <submittedName>
        <fullName evidence="2">Uncharacterized protein</fullName>
    </submittedName>
</protein>
<evidence type="ECO:0000313" key="2">
    <source>
        <dbReference type="EMBL" id="WOZ56253.1"/>
    </source>
</evidence>
<dbReference type="EMBL" id="OQ921101">
    <property type="protein sequence ID" value="WOZ56253.1"/>
    <property type="molecule type" value="Genomic_DNA"/>
</dbReference>
<gene>
    <name evidence="2" type="ORF">vBKpnPMUC100_003</name>
</gene>
<name>A0AAX4G449_9CAUD</name>
<dbReference type="InterPro" id="IPR013232">
    <property type="entry name" value="Phage_T7_Gp1.1"/>
</dbReference>
<feature type="compositionally biased region" description="Basic residues" evidence="1">
    <location>
        <begin position="41"/>
        <end position="51"/>
    </location>
</feature>
<feature type="region of interest" description="Disordered" evidence="1">
    <location>
        <begin position="41"/>
        <end position="60"/>
    </location>
</feature>
<reference evidence="2 3" key="1">
    <citation type="submission" date="2023-05" db="EMBL/GenBank/DDBJ databases">
        <title>Genome sequence of Klebsiella pneumoniae phages.</title>
        <authorList>
            <person name="Hammerl J.A."/>
            <person name="Filippov A.A."/>
            <person name="Swierczewski B.E."/>
            <person name="Bugert J.J."/>
        </authorList>
    </citation>
    <scope>NUCLEOTIDE SEQUENCE [LARGE SCALE GENOMIC DNA]</scope>
</reference>
<accession>A0AAX4G449</accession>
<evidence type="ECO:0000256" key="1">
    <source>
        <dbReference type="SAM" id="MobiDB-lite"/>
    </source>
</evidence>